<organism evidence="4 5">
    <name type="scientific">Latimeria chalumnae</name>
    <name type="common">Coelacanth</name>
    <dbReference type="NCBI Taxonomy" id="7897"/>
    <lineage>
        <taxon>Eukaryota</taxon>
        <taxon>Metazoa</taxon>
        <taxon>Chordata</taxon>
        <taxon>Craniata</taxon>
        <taxon>Vertebrata</taxon>
        <taxon>Euteleostomi</taxon>
        <taxon>Coelacanthiformes</taxon>
        <taxon>Coelacanthidae</taxon>
        <taxon>Latimeria</taxon>
    </lineage>
</organism>
<keyword evidence="5" id="KW-1185">Reference proteome</keyword>
<dbReference type="PANTHER" id="PTHR48043:SF63">
    <property type="entry name" value="UDP GLUCURONOSYLTRANSFERASE 5 FAMILY, POLYPEPTIDE F1-RELATED"/>
    <property type="match status" value="1"/>
</dbReference>
<evidence type="ECO:0000313" key="4">
    <source>
        <dbReference type="Ensembl" id="ENSLACP00000016542.1"/>
    </source>
</evidence>
<evidence type="ECO:0000313" key="5">
    <source>
        <dbReference type="Proteomes" id="UP000008672"/>
    </source>
</evidence>
<dbReference type="FunFam" id="3.40.50.2000:FF:000021">
    <property type="entry name" value="UDP-glucuronosyltransferase"/>
    <property type="match status" value="1"/>
</dbReference>
<dbReference type="InterPro" id="IPR002213">
    <property type="entry name" value="UDP_glucos_trans"/>
</dbReference>
<dbReference type="Pfam" id="PF00201">
    <property type="entry name" value="UDPGT"/>
    <property type="match status" value="1"/>
</dbReference>
<proteinExistence type="inferred from homology"/>
<dbReference type="HOGENOM" id="CLU_012949_3_2_1"/>
<dbReference type="PANTHER" id="PTHR48043">
    <property type="entry name" value="EG:EG0003.4 PROTEIN-RELATED"/>
    <property type="match status" value="1"/>
</dbReference>
<reference evidence="4" key="2">
    <citation type="submission" date="2025-08" db="UniProtKB">
        <authorList>
            <consortium name="Ensembl"/>
        </authorList>
    </citation>
    <scope>IDENTIFICATION</scope>
</reference>
<dbReference type="InterPro" id="IPR050271">
    <property type="entry name" value="UDP-glycosyltransferase"/>
</dbReference>
<comment type="similarity">
    <text evidence="1">Belongs to the UDP-glycosyltransferase family.</text>
</comment>
<reference evidence="5" key="1">
    <citation type="submission" date="2011-08" db="EMBL/GenBank/DDBJ databases">
        <title>The draft genome of Latimeria chalumnae.</title>
        <authorList>
            <person name="Di Palma F."/>
            <person name="Alfoldi J."/>
            <person name="Johnson J."/>
            <person name="Berlin A."/>
            <person name="Gnerre S."/>
            <person name="Jaffe D."/>
            <person name="MacCallum I."/>
            <person name="Young S."/>
            <person name="Walker B.J."/>
            <person name="Lander E."/>
            <person name="Lindblad-Toh K."/>
        </authorList>
    </citation>
    <scope>NUCLEOTIDE SEQUENCE [LARGE SCALE GENOMIC DNA]</scope>
    <source>
        <strain evidence="5">Wild caught</strain>
    </source>
</reference>
<evidence type="ECO:0000256" key="1">
    <source>
        <dbReference type="ARBA" id="ARBA00009995"/>
    </source>
</evidence>
<evidence type="ECO:0000256" key="3">
    <source>
        <dbReference type="ARBA" id="ARBA00022679"/>
    </source>
</evidence>
<dbReference type="AlphaFoldDB" id="H3B3S1"/>
<dbReference type="OMA" id="KILMMEL"/>
<reference evidence="4" key="3">
    <citation type="submission" date="2025-09" db="UniProtKB">
        <authorList>
            <consortium name="Ensembl"/>
        </authorList>
    </citation>
    <scope>IDENTIFICATION</scope>
</reference>
<keyword evidence="2" id="KW-0328">Glycosyltransferase</keyword>
<dbReference type="SUPFAM" id="SSF53756">
    <property type="entry name" value="UDP-Glycosyltransferase/glycogen phosphorylase"/>
    <property type="match status" value="1"/>
</dbReference>
<evidence type="ECO:0000256" key="2">
    <source>
        <dbReference type="ARBA" id="ARBA00022676"/>
    </source>
</evidence>
<accession>H3B3S1</accession>
<dbReference type="eggNOG" id="KOG1192">
    <property type="taxonomic scope" value="Eukaryota"/>
</dbReference>
<name>H3B3S1_LATCH</name>
<dbReference type="Proteomes" id="UP000008672">
    <property type="component" value="Unassembled WGS sequence"/>
</dbReference>
<keyword evidence="3" id="KW-0808">Transferase</keyword>
<dbReference type="Gene3D" id="3.40.50.2000">
    <property type="entry name" value="Glycogen Phosphorylase B"/>
    <property type="match status" value="2"/>
</dbReference>
<protein>
    <submittedName>
        <fullName evidence="4">Si:ch73-334d15.1</fullName>
    </submittedName>
</protein>
<dbReference type="EMBL" id="AFYH01039342">
    <property type="status" value="NOT_ANNOTATED_CDS"/>
    <property type="molecule type" value="Genomic_DNA"/>
</dbReference>
<dbReference type="GO" id="GO:0008194">
    <property type="term" value="F:UDP-glycosyltransferase activity"/>
    <property type="evidence" value="ECO:0007669"/>
    <property type="project" value="InterPro"/>
</dbReference>
<dbReference type="GeneTree" id="ENSGT00940000165400"/>
<dbReference type="CDD" id="cd03784">
    <property type="entry name" value="GT1_Gtf-like"/>
    <property type="match status" value="1"/>
</dbReference>
<dbReference type="InParanoid" id="H3B3S1"/>
<sequence length="512" mass="58212">MGLAPTNRNFAVGILHGVLSLKNDLVSASKILVVPVDMSHWISIRILVMELVGRGHEVTVLKTSHWYIKDTSEDFAIETVLVPLFKAISKAFSKEPHLISNIIKFFQAMNEITQPSAVIIEKIFENKEMLEQLTGAGFDLVLANPFFIGGLMLAHYLYLPLVVFGRWMHVQDIHITIAPSPVSYVPVLNSRFTDQMTFSERLQNLILYSLGNLLYQFLLFPVYDELCQRYFQAVEKIYNLYKKADIYLVKVDFVFEFPKPIMPNAIYTGGFQYRAPKTLSPELQEFMDHSGQAGVLSLGSIVKILPMNVAQVSAGLAHLPQKVIWLYVGKIPPTLGNNTKLLSWLPQNDLLGHPKTKVFIAHGGENGIYEAIYHGVPVVDFPLFENILRLKMRGAAVLLEDLPNLTREKLFNAVKTVTEDPPCIKSMKHMSILHQDTLMPPKEAVIFWTEYVIRNKGAARHRAVGNDLPFYQYHVVDSTYKMFSIHQYNNYCTFLEVSIKKTKHCKTPKRLS</sequence>
<dbReference type="Ensembl" id="ENSLACT00000016656.1">
    <property type="protein sequence ID" value="ENSLACP00000016542.1"/>
    <property type="gene ID" value="ENSLACG00000014575.1"/>
</dbReference>